<dbReference type="CDD" id="cd06225">
    <property type="entry name" value="HAMP"/>
    <property type="match status" value="1"/>
</dbReference>
<dbReference type="InterPro" id="IPR000014">
    <property type="entry name" value="PAS"/>
</dbReference>
<dbReference type="SUPFAM" id="SSF47384">
    <property type="entry name" value="Homodimeric domain of signal transducing histidine kinase"/>
    <property type="match status" value="1"/>
</dbReference>
<evidence type="ECO:0000256" key="15">
    <source>
        <dbReference type="SAM" id="Phobius"/>
    </source>
</evidence>
<dbReference type="PROSITE" id="PS50109">
    <property type="entry name" value="HIS_KIN"/>
    <property type="match status" value="1"/>
</dbReference>
<dbReference type="PROSITE" id="PS50885">
    <property type="entry name" value="HAMP"/>
    <property type="match status" value="1"/>
</dbReference>
<dbReference type="CDD" id="cd00130">
    <property type="entry name" value="PAS"/>
    <property type="match status" value="1"/>
</dbReference>
<accession>A0A4R1LUU9</accession>
<dbReference type="GO" id="GO:0005886">
    <property type="term" value="C:plasma membrane"/>
    <property type="evidence" value="ECO:0007669"/>
    <property type="project" value="UniProtKB-SubCell"/>
</dbReference>
<keyword evidence="13" id="KW-0902">Two-component regulatory system</keyword>
<dbReference type="GO" id="GO:0005524">
    <property type="term" value="F:ATP binding"/>
    <property type="evidence" value="ECO:0007669"/>
    <property type="project" value="UniProtKB-KW"/>
</dbReference>
<evidence type="ECO:0000259" key="17">
    <source>
        <dbReference type="PROSITE" id="PS50112"/>
    </source>
</evidence>
<dbReference type="InterPro" id="IPR004358">
    <property type="entry name" value="Sig_transdc_His_kin-like_C"/>
</dbReference>
<dbReference type="Gene3D" id="1.10.287.130">
    <property type="match status" value="1"/>
</dbReference>
<comment type="caution">
    <text evidence="19">The sequence shown here is derived from an EMBL/GenBank/DDBJ whole genome shotgun (WGS) entry which is preliminary data.</text>
</comment>
<keyword evidence="10 19" id="KW-0418">Kinase</keyword>
<dbReference type="InterPro" id="IPR036097">
    <property type="entry name" value="HisK_dim/P_sf"/>
</dbReference>
<dbReference type="RefSeq" id="WP_132225722.1">
    <property type="nucleotide sequence ID" value="NZ_SMGO01000003.1"/>
</dbReference>
<evidence type="ECO:0000259" key="18">
    <source>
        <dbReference type="PROSITE" id="PS50885"/>
    </source>
</evidence>
<evidence type="ECO:0000256" key="10">
    <source>
        <dbReference type="ARBA" id="ARBA00022777"/>
    </source>
</evidence>
<evidence type="ECO:0000256" key="3">
    <source>
        <dbReference type="ARBA" id="ARBA00004236"/>
    </source>
</evidence>
<dbReference type="EC" id="2.7.13.3" evidence="4"/>
<dbReference type="AlphaFoldDB" id="A0A4R1LUU9"/>
<dbReference type="GO" id="GO:0006355">
    <property type="term" value="P:regulation of DNA-templated transcription"/>
    <property type="evidence" value="ECO:0007669"/>
    <property type="project" value="InterPro"/>
</dbReference>
<dbReference type="SMART" id="SM00387">
    <property type="entry name" value="HATPase_c"/>
    <property type="match status" value="1"/>
</dbReference>
<keyword evidence="5" id="KW-1003">Cell membrane</keyword>
<dbReference type="PROSITE" id="PS50112">
    <property type="entry name" value="PAS"/>
    <property type="match status" value="1"/>
</dbReference>
<dbReference type="Gene3D" id="3.30.565.10">
    <property type="entry name" value="Histidine kinase-like ATPase, C-terminal domain"/>
    <property type="match status" value="1"/>
</dbReference>
<gene>
    <name evidence="19" type="ORF">C8N28_2711</name>
</gene>
<proteinExistence type="predicted"/>
<dbReference type="GO" id="GO:0030295">
    <property type="term" value="F:protein kinase activator activity"/>
    <property type="evidence" value="ECO:0007669"/>
    <property type="project" value="TreeGrafter"/>
</dbReference>
<evidence type="ECO:0000256" key="4">
    <source>
        <dbReference type="ARBA" id="ARBA00012438"/>
    </source>
</evidence>
<dbReference type="SMART" id="SM00091">
    <property type="entry name" value="PAS"/>
    <property type="match status" value="1"/>
</dbReference>
<dbReference type="EMBL" id="SMGO01000003">
    <property type="protein sequence ID" value="TCK80953.1"/>
    <property type="molecule type" value="Genomic_DNA"/>
</dbReference>
<keyword evidence="6" id="KW-0597">Phosphoprotein</keyword>
<feature type="domain" description="PAS" evidence="17">
    <location>
        <begin position="227"/>
        <end position="311"/>
    </location>
</feature>
<dbReference type="Pfam" id="PF00989">
    <property type="entry name" value="PAS"/>
    <property type="match status" value="1"/>
</dbReference>
<dbReference type="SMART" id="SM00304">
    <property type="entry name" value="HAMP"/>
    <property type="match status" value="1"/>
</dbReference>
<dbReference type="InterPro" id="IPR005467">
    <property type="entry name" value="His_kinase_dom"/>
</dbReference>
<protein>
    <recommendedName>
        <fullName evidence="4">histidine kinase</fullName>
        <ecNumber evidence="4">2.7.13.3</ecNumber>
    </recommendedName>
</protein>
<dbReference type="GO" id="GO:0000156">
    <property type="term" value="F:phosphorelay response regulator activity"/>
    <property type="evidence" value="ECO:0007669"/>
    <property type="project" value="TreeGrafter"/>
</dbReference>
<keyword evidence="12 15" id="KW-1133">Transmembrane helix</keyword>
<reference evidence="19 20" key="1">
    <citation type="submission" date="2019-03" db="EMBL/GenBank/DDBJ databases">
        <title>Genomic Encyclopedia of Archaeal and Bacterial Type Strains, Phase II (KMG-II): from individual species to whole genera.</title>
        <authorList>
            <person name="Goeker M."/>
        </authorList>
    </citation>
    <scope>NUCLEOTIDE SEQUENCE [LARGE SCALE GENOMIC DNA]</scope>
    <source>
        <strain evidence="19 20">DSM 22554</strain>
    </source>
</reference>
<dbReference type="InterPro" id="IPR035965">
    <property type="entry name" value="PAS-like_dom_sf"/>
</dbReference>
<feature type="transmembrane region" description="Helical" evidence="15">
    <location>
        <begin position="142"/>
        <end position="164"/>
    </location>
</feature>
<comment type="catalytic activity">
    <reaction evidence="1">
        <text>ATP + protein L-histidine = ADP + protein N-phospho-L-histidine.</text>
        <dbReference type="EC" id="2.7.13.3"/>
    </reaction>
</comment>
<evidence type="ECO:0000256" key="14">
    <source>
        <dbReference type="ARBA" id="ARBA00023136"/>
    </source>
</evidence>
<keyword evidence="20" id="KW-1185">Reference proteome</keyword>
<evidence type="ECO:0000313" key="20">
    <source>
        <dbReference type="Proteomes" id="UP000294616"/>
    </source>
</evidence>
<dbReference type="CDD" id="cd00082">
    <property type="entry name" value="HisKA"/>
    <property type="match status" value="1"/>
</dbReference>
<dbReference type="InterPro" id="IPR036890">
    <property type="entry name" value="HATPase_C_sf"/>
</dbReference>
<feature type="transmembrane region" description="Helical" evidence="15">
    <location>
        <begin position="7"/>
        <end position="29"/>
    </location>
</feature>
<dbReference type="Pfam" id="PF02518">
    <property type="entry name" value="HATPase_c"/>
    <property type="match status" value="1"/>
</dbReference>
<dbReference type="NCBIfam" id="TIGR00229">
    <property type="entry name" value="sensory_box"/>
    <property type="match status" value="1"/>
</dbReference>
<dbReference type="Proteomes" id="UP000294616">
    <property type="component" value="Unassembled WGS sequence"/>
</dbReference>
<evidence type="ECO:0000313" key="19">
    <source>
        <dbReference type="EMBL" id="TCK80953.1"/>
    </source>
</evidence>
<keyword evidence="7" id="KW-0808">Transferase</keyword>
<dbReference type="InterPro" id="IPR003661">
    <property type="entry name" value="HisK_dim/P_dom"/>
</dbReference>
<dbReference type="SUPFAM" id="SSF55785">
    <property type="entry name" value="PYP-like sensor domain (PAS domain)"/>
    <property type="match status" value="1"/>
</dbReference>
<evidence type="ECO:0000259" key="16">
    <source>
        <dbReference type="PROSITE" id="PS50109"/>
    </source>
</evidence>
<dbReference type="InterPro" id="IPR003660">
    <property type="entry name" value="HAMP_dom"/>
</dbReference>
<evidence type="ECO:0000256" key="2">
    <source>
        <dbReference type="ARBA" id="ARBA00004141"/>
    </source>
</evidence>
<feature type="domain" description="HAMP" evidence="18">
    <location>
        <begin position="166"/>
        <end position="218"/>
    </location>
</feature>
<dbReference type="PRINTS" id="PR00344">
    <property type="entry name" value="BCTRLSENSOR"/>
</dbReference>
<dbReference type="GO" id="GO:0000155">
    <property type="term" value="F:phosphorelay sensor kinase activity"/>
    <property type="evidence" value="ECO:0007669"/>
    <property type="project" value="InterPro"/>
</dbReference>
<keyword evidence="11" id="KW-0067">ATP-binding</keyword>
<evidence type="ECO:0000256" key="12">
    <source>
        <dbReference type="ARBA" id="ARBA00022989"/>
    </source>
</evidence>
<evidence type="ECO:0000256" key="1">
    <source>
        <dbReference type="ARBA" id="ARBA00000085"/>
    </source>
</evidence>
<dbReference type="GO" id="GO:0007234">
    <property type="term" value="P:osmosensory signaling via phosphorelay pathway"/>
    <property type="evidence" value="ECO:0007669"/>
    <property type="project" value="TreeGrafter"/>
</dbReference>
<keyword evidence="14 15" id="KW-0472">Membrane</keyword>
<dbReference type="Gene3D" id="6.10.340.10">
    <property type="match status" value="1"/>
</dbReference>
<dbReference type="SUPFAM" id="SSF55874">
    <property type="entry name" value="ATPase domain of HSP90 chaperone/DNA topoisomerase II/histidine kinase"/>
    <property type="match status" value="1"/>
</dbReference>
<evidence type="ECO:0000256" key="5">
    <source>
        <dbReference type="ARBA" id="ARBA00022475"/>
    </source>
</evidence>
<keyword evidence="8 15" id="KW-0812">Transmembrane</keyword>
<sequence>MKTKLKLILGVGLLFLLIILLTAVSTWYINALKRDTNNILLANYNTLEYSRNMMLALDEMPNNPEAIIQFETNLHKQRNNETEPLEKETTDKVAEHFIQAKQNPNDSTIKPQIRKDISELMRLNMIAIQTKSSIAAQTAQTAIIWIAFTGTFCFLVAFVLLINLPGSIANPIKELTASIKQIAAQKYSQRVHFESHSEFGELARSFNTMAEKLEEYAGSKIAELLMEKKRIDTLINNMHDPVIGLDENGKVLFTNNEMLKTIGLKKEDIIGESVQQISKTNDLMRILTQDLVKTEYSEQKKEPLKIYVDNKESYFEKEIIGISVTPTGETEKKQIGSVIILKNVTPFKELDFAKTNFIATVSHELKTPISSIQMSTQLLKHLGTGELNKEQSQLIESINEDSSRLLKITGELLNMTQVETGNIQLNIQPSSAYSILQYAIDTTKTQADQKHINLSIDTDANIPNLNIDSEKTAWVLTNFITNAIRYSPEYSEIILSLKKKENRVYYSVKDFGKGIDEKYKEKVFNRYFQVPGSSKAGSGLGLAISKDFIEAQGGNIGVETEQGLGSIFFFSFPFISNNIITSS</sequence>
<evidence type="ECO:0000256" key="6">
    <source>
        <dbReference type="ARBA" id="ARBA00022553"/>
    </source>
</evidence>
<evidence type="ECO:0000256" key="7">
    <source>
        <dbReference type="ARBA" id="ARBA00022679"/>
    </source>
</evidence>
<feature type="domain" description="Histidine kinase" evidence="16">
    <location>
        <begin position="360"/>
        <end position="576"/>
    </location>
</feature>
<dbReference type="InterPro" id="IPR003594">
    <property type="entry name" value="HATPase_dom"/>
</dbReference>
<comment type="subcellular location">
    <subcellularLocation>
        <location evidence="3">Cell membrane</location>
    </subcellularLocation>
    <subcellularLocation>
        <location evidence="2">Membrane</location>
        <topology evidence="2">Multi-pass membrane protein</topology>
    </subcellularLocation>
</comment>
<dbReference type="SUPFAM" id="SSF158472">
    <property type="entry name" value="HAMP domain-like"/>
    <property type="match status" value="1"/>
</dbReference>
<evidence type="ECO:0000256" key="11">
    <source>
        <dbReference type="ARBA" id="ARBA00022840"/>
    </source>
</evidence>
<dbReference type="Pfam" id="PF00672">
    <property type="entry name" value="HAMP"/>
    <property type="match status" value="1"/>
</dbReference>
<organism evidence="19 20">
    <name type="scientific">Albibacterium bauzanense</name>
    <dbReference type="NCBI Taxonomy" id="653929"/>
    <lineage>
        <taxon>Bacteria</taxon>
        <taxon>Pseudomonadati</taxon>
        <taxon>Bacteroidota</taxon>
        <taxon>Sphingobacteriia</taxon>
        <taxon>Sphingobacteriales</taxon>
        <taxon>Sphingobacteriaceae</taxon>
        <taxon>Albibacterium</taxon>
    </lineage>
</organism>
<dbReference type="InterPro" id="IPR050351">
    <property type="entry name" value="BphY/WalK/GraS-like"/>
</dbReference>
<dbReference type="SMART" id="SM00388">
    <property type="entry name" value="HisKA"/>
    <property type="match status" value="1"/>
</dbReference>
<dbReference type="Gene3D" id="3.30.450.20">
    <property type="entry name" value="PAS domain"/>
    <property type="match status" value="1"/>
</dbReference>
<evidence type="ECO:0000256" key="8">
    <source>
        <dbReference type="ARBA" id="ARBA00022692"/>
    </source>
</evidence>
<name>A0A4R1LUU9_9SPHI</name>
<keyword evidence="9" id="KW-0547">Nucleotide-binding</keyword>
<dbReference type="OrthoDB" id="9813151at2"/>
<dbReference type="InterPro" id="IPR013767">
    <property type="entry name" value="PAS_fold"/>
</dbReference>
<dbReference type="PANTHER" id="PTHR42878:SF7">
    <property type="entry name" value="SENSOR HISTIDINE KINASE GLRK"/>
    <property type="match status" value="1"/>
</dbReference>
<dbReference type="PANTHER" id="PTHR42878">
    <property type="entry name" value="TWO-COMPONENT HISTIDINE KINASE"/>
    <property type="match status" value="1"/>
</dbReference>
<evidence type="ECO:0000256" key="13">
    <source>
        <dbReference type="ARBA" id="ARBA00023012"/>
    </source>
</evidence>
<dbReference type="FunFam" id="3.30.565.10:FF:000023">
    <property type="entry name" value="PAS domain-containing sensor histidine kinase"/>
    <property type="match status" value="1"/>
</dbReference>
<dbReference type="Pfam" id="PF00512">
    <property type="entry name" value="HisKA"/>
    <property type="match status" value="1"/>
</dbReference>
<evidence type="ECO:0000256" key="9">
    <source>
        <dbReference type="ARBA" id="ARBA00022741"/>
    </source>
</evidence>